<gene>
    <name evidence="2" type="ORF">MM415A02470_0002</name>
    <name evidence="3" type="ORF">MM415B02483_0004</name>
    <name evidence="1" type="ORF">TM448A02729_0011</name>
    <name evidence="4" type="ORF">TM448B02754_0011</name>
</gene>
<dbReference type="AlphaFoldDB" id="A0A6H1ZWY8"/>
<dbReference type="EMBL" id="MT144948">
    <property type="protein sequence ID" value="QJI01759.1"/>
    <property type="molecule type" value="Genomic_DNA"/>
</dbReference>
<dbReference type="EMBL" id="MT142003">
    <property type="protein sequence ID" value="QJA73109.1"/>
    <property type="molecule type" value="Genomic_DNA"/>
</dbReference>
<accession>A0A6H1ZWY8</accession>
<name>A0A6H1ZWY8_9ZZZZ</name>
<dbReference type="EMBL" id="MT144340">
    <property type="protein sequence ID" value="QJA52446.1"/>
    <property type="molecule type" value="Genomic_DNA"/>
</dbReference>
<protein>
    <submittedName>
        <fullName evidence="1">Uncharacterized protein</fullName>
    </submittedName>
</protein>
<evidence type="ECO:0000313" key="3">
    <source>
        <dbReference type="EMBL" id="QJA89894.1"/>
    </source>
</evidence>
<reference evidence="1" key="1">
    <citation type="submission" date="2020-03" db="EMBL/GenBank/DDBJ databases">
        <title>The deep terrestrial virosphere.</title>
        <authorList>
            <person name="Holmfeldt K."/>
            <person name="Nilsson E."/>
            <person name="Simone D."/>
            <person name="Lopez-Fernandez M."/>
            <person name="Wu X."/>
            <person name="de Brujin I."/>
            <person name="Lundin D."/>
            <person name="Andersson A."/>
            <person name="Bertilsson S."/>
            <person name="Dopson M."/>
        </authorList>
    </citation>
    <scope>NUCLEOTIDE SEQUENCE</scope>
    <source>
        <strain evidence="2">MM415A02470</strain>
        <strain evidence="3">MM415B02483</strain>
        <strain evidence="1">TM448A02729</strain>
        <strain evidence="4">TM448B02754</strain>
    </source>
</reference>
<organism evidence="1">
    <name type="scientific">viral metagenome</name>
    <dbReference type="NCBI Taxonomy" id="1070528"/>
    <lineage>
        <taxon>unclassified sequences</taxon>
        <taxon>metagenomes</taxon>
        <taxon>organismal metagenomes</taxon>
    </lineage>
</organism>
<evidence type="ECO:0000313" key="4">
    <source>
        <dbReference type="EMBL" id="QJI01759.1"/>
    </source>
</evidence>
<proteinExistence type="predicted"/>
<dbReference type="EMBL" id="MT142876">
    <property type="protein sequence ID" value="QJA89894.1"/>
    <property type="molecule type" value="Genomic_DNA"/>
</dbReference>
<evidence type="ECO:0000313" key="1">
    <source>
        <dbReference type="EMBL" id="QJA52446.1"/>
    </source>
</evidence>
<sequence>MTGSVRKPPYDAGPPPPLVPLSPDALYLRITDRLASHDYGAVVATAFYLLSSSVASSMSIASTLEEIRSELADLNTNGIPSVLGLVGDLSDRTSADQARSAASTAARLQAISESIDSKLPLSPPTLLASLQSITDAIRDVVELAQVASGLERLNPDP</sequence>
<evidence type="ECO:0000313" key="2">
    <source>
        <dbReference type="EMBL" id="QJA73109.1"/>
    </source>
</evidence>